<keyword evidence="1 2" id="KW-0808">Transferase</keyword>
<evidence type="ECO:0000256" key="1">
    <source>
        <dbReference type="ARBA" id="ARBA00022679"/>
    </source>
</evidence>
<dbReference type="Pfam" id="PF01255">
    <property type="entry name" value="Prenyltransf"/>
    <property type="match status" value="1"/>
</dbReference>
<keyword evidence="5" id="KW-1185">Reference proteome</keyword>
<dbReference type="PANTHER" id="PTHR10291:SF0">
    <property type="entry name" value="DEHYDRODOLICHYL DIPHOSPHATE SYNTHASE 2"/>
    <property type="match status" value="1"/>
</dbReference>
<dbReference type="RefSeq" id="WP_237382275.1">
    <property type="nucleotide sequence ID" value="NZ_CP071793.1"/>
</dbReference>
<feature type="binding site" evidence="2">
    <location>
        <position position="57"/>
    </location>
    <ligand>
        <name>substrate</name>
    </ligand>
</feature>
<dbReference type="GO" id="GO:0000287">
    <property type="term" value="F:magnesium ion binding"/>
    <property type="evidence" value="ECO:0007669"/>
    <property type="project" value="UniProtKB-UniRule"/>
</dbReference>
<organism evidence="4 5">
    <name type="scientific">Sulfidibacter corallicola</name>
    <dbReference type="NCBI Taxonomy" id="2818388"/>
    <lineage>
        <taxon>Bacteria</taxon>
        <taxon>Pseudomonadati</taxon>
        <taxon>Acidobacteriota</taxon>
        <taxon>Holophagae</taxon>
        <taxon>Acanthopleuribacterales</taxon>
        <taxon>Acanthopleuribacteraceae</taxon>
        <taxon>Sulfidibacter</taxon>
    </lineage>
</organism>
<comment type="cofactor">
    <cofactor evidence="2">
        <name>Mg(2+)</name>
        <dbReference type="ChEBI" id="CHEBI:18420"/>
    </cofactor>
    <text evidence="2">Binds 2 magnesium ions per subunit.</text>
</comment>
<dbReference type="HAMAP" id="MF_01139">
    <property type="entry name" value="ISPT"/>
    <property type="match status" value="1"/>
</dbReference>
<keyword evidence="2" id="KW-0479">Metal-binding</keyword>
<feature type="binding site" evidence="2">
    <location>
        <position position="225"/>
    </location>
    <ligand>
        <name>Mg(2+)</name>
        <dbReference type="ChEBI" id="CHEBI:18420"/>
    </ligand>
</feature>
<gene>
    <name evidence="4" type="primary">uppS</name>
    <name evidence="4" type="ORF">J3U87_06795</name>
</gene>
<evidence type="ECO:0000313" key="5">
    <source>
        <dbReference type="Proteomes" id="UP000663929"/>
    </source>
</evidence>
<feature type="active site" evidence="2">
    <location>
        <position position="40"/>
    </location>
</feature>
<dbReference type="Gene3D" id="3.40.1180.10">
    <property type="entry name" value="Decaprenyl diphosphate synthase-like"/>
    <property type="match status" value="1"/>
</dbReference>
<dbReference type="InterPro" id="IPR018520">
    <property type="entry name" value="UPP_synth-like_CS"/>
</dbReference>
<feature type="region of interest" description="Disordered" evidence="3">
    <location>
        <begin position="256"/>
        <end position="290"/>
    </location>
</feature>
<feature type="binding site" evidence="2">
    <location>
        <begin position="212"/>
        <end position="214"/>
    </location>
    <ligand>
        <name>substrate</name>
    </ligand>
</feature>
<sequence>MHLVSPHIRNPSLTEDRVSDRTDQRSTRSDTDIHVGLIMDGNGRWAESRGHPRTYGHKRGVTALRRIVEAAPRHGVRVLTLYAFSSDNWKRPAREVKLLMGLMRHYLQNEAEHCRENGVRLNVIGRRDRLPENLLRAVQRAETITGPANDLILRFAVDYSGRYIVEKAAELWAGGRGASDAVPFRRAIEQAMHADPEVPDIDLLIRSGGEQRLSDFMPWESAYAELWFSPVLWPDFSVRDFRAALSAFSHRQRRFGGLNGQKPRTFTPPHFSRKGSIHDREASNILQDGH</sequence>
<dbReference type="EC" id="2.5.1.-" evidence="2"/>
<feature type="region of interest" description="Disordered" evidence="3">
    <location>
        <begin position="1"/>
        <end position="31"/>
    </location>
</feature>
<evidence type="ECO:0000256" key="3">
    <source>
        <dbReference type="SAM" id="MobiDB-lite"/>
    </source>
</evidence>
<evidence type="ECO:0000256" key="2">
    <source>
        <dbReference type="HAMAP-Rule" id="MF_01139"/>
    </source>
</evidence>
<dbReference type="Proteomes" id="UP000663929">
    <property type="component" value="Chromosome"/>
</dbReference>
<feature type="binding site" evidence="2">
    <location>
        <position position="53"/>
    </location>
    <ligand>
        <name>substrate</name>
    </ligand>
</feature>
<feature type="binding site" evidence="2">
    <location>
        <position position="206"/>
    </location>
    <ligand>
        <name>substrate</name>
    </ligand>
</feature>
<dbReference type="NCBIfam" id="TIGR00055">
    <property type="entry name" value="uppS"/>
    <property type="match status" value="1"/>
</dbReference>
<feature type="binding site" evidence="2">
    <location>
        <position position="89"/>
    </location>
    <ligand>
        <name>substrate</name>
    </ligand>
</feature>
<feature type="binding site" evidence="2">
    <location>
        <position position="40"/>
    </location>
    <ligand>
        <name>Mg(2+)</name>
        <dbReference type="ChEBI" id="CHEBI:18420"/>
    </ligand>
</feature>
<dbReference type="InterPro" id="IPR036424">
    <property type="entry name" value="UPP_synth-like_sf"/>
</dbReference>
<comment type="function">
    <text evidence="2">Catalyzes the condensation of isopentenyl diphosphate (IPP) with allylic pyrophosphates generating different type of terpenoids.</text>
</comment>
<dbReference type="PANTHER" id="PTHR10291">
    <property type="entry name" value="DEHYDRODOLICHYL DIPHOSPHATE SYNTHASE FAMILY MEMBER"/>
    <property type="match status" value="1"/>
</dbReference>
<dbReference type="SUPFAM" id="SSF64005">
    <property type="entry name" value="Undecaprenyl diphosphate synthase"/>
    <property type="match status" value="1"/>
</dbReference>
<dbReference type="GO" id="GO:0016094">
    <property type="term" value="P:polyprenol biosynthetic process"/>
    <property type="evidence" value="ECO:0007669"/>
    <property type="project" value="TreeGrafter"/>
</dbReference>
<feature type="binding site" evidence="2">
    <location>
        <position position="91"/>
    </location>
    <ligand>
        <name>substrate</name>
    </ligand>
</feature>
<proteinExistence type="inferred from homology"/>
<dbReference type="EMBL" id="CP071793">
    <property type="protein sequence ID" value="QTD52166.1"/>
    <property type="molecule type" value="Genomic_DNA"/>
</dbReference>
<keyword evidence="2" id="KW-0460">Magnesium</keyword>
<feature type="binding site" evidence="2">
    <location>
        <begin position="85"/>
        <end position="87"/>
    </location>
    <ligand>
        <name>substrate</name>
    </ligand>
</feature>
<reference evidence="4" key="1">
    <citation type="submission" date="2021-03" db="EMBL/GenBank/DDBJ databases">
        <title>Acanthopleuribacteraceae sp. M133.</title>
        <authorList>
            <person name="Wang G."/>
        </authorList>
    </citation>
    <scope>NUCLEOTIDE SEQUENCE</scope>
    <source>
        <strain evidence="4">M133</strain>
    </source>
</reference>
<feature type="compositionally biased region" description="Basic and acidic residues" evidence="3">
    <location>
        <begin position="14"/>
        <end position="31"/>
    </location>
</feature>
<feature type="active site" description="Proton acceptor" evidence="2">
    <location>
        <position position="88"/>
    </location>
</feature>
<dbReference type="KEGG" id="scor:J3U87_06795"/>
<name>A0A8A4TQA3_SULCO</name>
<dbReference type="CDD" id="cd00475">
    <property type="entry name" value="Cis_IPPS"/>
    <property type="match status" value="1"/>
</dbReference>
<feature type="binding site" evidence="2">
    <location>
        <begin position="41"/>
        <end position="44"/>
    </location>
    <ligand>
        <name>substrate</name>
    </ligand>
</feature>
<accession>A0A8A4TQA3</accession>
<feature type="binding site" evidence="2">
    <location>
        <position position="45"/>
    </location>
    <ligand>
        <name>substrate</name>
    </ligand>
</feature>
<dbReference type="PROSITE" id="PS01066">
    <property type="entry name" value="UPP_SYNTHASE"/>
    <property type="match status" value="1"/>
</dbReference>
<evidence type="ECO:0000313" key="4">
    <source>
        <dbReference type="EMBL" id="QTD52166.1"/>
    </source>
</evidence>
<dbReference type="GO" id="GO:0008834">
    <property type="term" value="F:ditrans,polycis-undecaprenyl-diphosphate synthase [(2E,6E)-farnesyl-diphosphate specific] activity"/>
    <property type="evidence" value="ECO:0007669"/>
    <property type="project" value="TreeGrafter"/>
</dbReference>
<comment type="similarity">
    <text evidence="2">Belongs to the UPP synthase family.</text>
</comment>
<comment type="subunit">
    <text evidence="2">Homodimer.</text>
</comment>
<dbReference type="GO" id="GO:0005829">
    <property type="term" value="C:cytosol"/>
    <property type="evidence" value="ECO:0007669"/>
    <property type="project" value="TreeGrafter"/>
</dbReference>
<protein>
    <recommendedName>
        <fullName evidence="2">Isoprenyl transferase</fullName>
        <ecNumber evidence="2">2.5.1.-</ecNumber>
    </recommendedName>
</protein>
<dbReference type="AlphaFoldDB" id="A0A8A4TQA3"/>
<dbReference type="InterPro" id="IPR001441">
    <property type="entry name" value="UPP_synth-like"/>
</dbReference>